<protein>
    <submittedName>
        <fullName evidence="1">Uncharacterized protein</fullName>
    </submittedName>
</protein>
<proteinExistence type="predicted"/>
<sequence>MVAEVVADRDAQPFTGPRLIELQTDSLPIPCPKPGFFSLAVVRRHLRSIPNLEVQGSITRRAATHALQKGWRPGRYPYADKETPLDRGDVQAMVCNPDWAANFYRGDLETTDVAHRQWLEEMSVNGDYPGISTKLDWDMSPDGRGTIVEYSLAFLAAAISLNR</sequence>
<accession>A0A1F5KI75</accession>
<reference evidence="1 2" key="1">
    <citation type="journal article" date="2016" name="Nat. Commun.">
        <title>Thousands of microbial genomes shed light on interconnected biogeochemical processes in an aquifer system.</title>
        <authorList>
            <person name="Anantharaman K."/>
            <person name="Brown C.T."/>
            <person name="Hug L.A."/>
            <person name="Sharon I."/>
            <person name="Castelle C.J."/>
            <person name="Probst A.J."/>
            <person name="Thomas B.C."/>
            <person name="Singh A."/>
            <person name="Wilkins M.J."/>
            <person name="Karaoz U."/>
            <person name="Brodie E.L."/>
            <person name="Williams K.H."/>
            <person name="Hubbard S.S."/>
            <person name="Banfield J.F."/>
        </authorList>
    </citation>
    <scope>NUCLEOTIDE SEQUENCE [LARGE SCALE GENOMIC DNA]</scope>
</reference>
<evidence type="ECO:0000313" key="1">
    <source>
        <dbReference type="EMBL" id="OGE40588.1"/>
    </source>
</evidence>
<comment type="caution">
    <text evidence="1">The sequence shown here is derived from an EMBL/GenBank/DDBJ whole genome shotgun (WGS) entry which is preliminary data.</text>
</comment>
<dbReference type="EMBL" id="MFDD01000008">
    <property type="protein sequence ID" value="OGE40588.1"/>
    <property type="molecule type" value="Genomic_DNA"/>
</dbReference>
<evidence type="ECO:0000313" key="2">
    <source>
        <dbReference type="Proteomes" id="UP000177328"/>
    </source>
</evidence>
<dbReference type="AlphaFoldDB" id="A0A1F5KI75"/>
<organism evidence="1 2">
    <name type="scientific">Candidatus Daviesbacteria bacterium RIFCSPHIGHO2_02_FULL_43_12</name>
    <dbReference type="NCBI Taxonomy" id="1797776"/>
    <lineage>
        <taxon>Bacteria</taxon>
        <taxon>Candidatus Daviesiibacteriota</taxon>
    </lineage>
</organism>
<dbReference type="Proteomes" id="UP000177328">
    <property type="component" value="Unassembled WGS sequence"/>
</dbReference>
<gene>
    <name evidence="1" type="ORF">A3D25_00530</name>
</gene>
<name>A0A1F5KI75_9BACT</name>